<dbReference type="Gene3D" id="3.40.50.720">
    <property type="entry name" value="NAD(P)-binding Rossmann-like Domain"/>
    <property type="match status" value="1"/>
</dbReference>
<evidence type="ECO:0000313" key="1">
    <source>
        <dbReference type="EMBL" id="KAJ2903466.1"/>
    </source>
</evidence>
<reference evidence="1" key="1">
    <citation type="submission" date="2022-07" db="EMBL/GenBank/DDBJ databases">
        <title>Draft genome sequence of Zalerion maritima ATCC 34329, a (micro)plastics degrading marine fungus.</title>
        <authorList>
            <person name="Paco A."/>
            <person name="Goncalves M.F.M."/>
            <person name="Rocha-Santos T.A.P."/>
            <person name="Alves A."/>
        </authorList>
    </citation>
    <scope>NUCLEOTIDE SEQUENCE</scope>
    <source>
        <strain evidence="1">ATCC 34329</strain>
    </source>
</reference>
<evidence type="ECO:0000313" key="2">
    <source>
        <dbReference type="Proteomes" id="UP001201980"/>
    </source>
</evidence>
<dbReference type="Proteomes" id="UP001201980">
    <property type="component" value="Unassembled WGS sequence"/>
</dbReference>
<dbReference type="AlphaFoldDB" id="A0AAD5RUR9"/>
<sequence length="240" mass="25469">MKSHPEYAITALVRNSDKGKQVTLSYPSVNTAECSLDDADLLTTEASKADVILHLASTGHLKSVETIWKALSSSPTPKHWIQVSGATCFGAAEIADEAFVYCSGSGKVFNDTAGLDEVRDVIKKHPFRAVDNCMLSVIIKLVEKAVAGENGVSGRDGLFLVGSGALVSLVDSLSPLSARFVDLGQTDNLKTFAETSKRILAVAVEKGLVKPTAEIEELNAAQINELSPHGSFLLGTNARI</sequence>
<protein>
    <submittedName>
        <fullName evidence="1">Uncharacterized protein</fullName>
    </submittedName>
</protein>
<dbReference type="SUPFAM" id="SSF51735">
    <property type="entry name" value="NAD(P)-binding Rossmann-fold domains"/>
    <property type="match status" value="1"/>
</dbReference>
<accession>A0AAD5RUR9</accession>
<name>A0AAD5RUR9_9PEZI</name>
<comment type="caution">
    <text evidence="1">The sequence shown here is derived from an EMBL/GenBank/DDBJ whole genome shotgun (WGS) entry which is preliminary data.</text>
</comment>
<dbReference type="InterPro" id="IPR036291">
    <property type="entry name" value="NAD(P)-bd_dom_sf"/>
</dbReference>
<keyword evidence="2" id="KW-1185">Reference proteome</keyword>
<gene>
    <name evidence="1" type="ORF">MKZ38_009865</name>
</gene>
<dbReference type="EMBL" id="JAKWBI020000080">
    <property type="protein sequence ID" value="KAJ2903466.1"/>
    <property type="molecule type" value="Genomic_DNA"/>
</dbReference>
<proteinExistence type="predicted"/>
<organism evidence="1 2">
    <name type="scientific">Zalerion maritima</name>
    <dbReference type="NCBI Taxonomy" id="339359"/>
    <lineage>
        <taxon>Eukaryota</taxon>
        <taxon>Fungi</taxon>
        <taxon>Dikarya</taxon>
        <taxon>Ascomycota</taxon>
        <taxon>Pezizomycotina</taxon>
        <taxon>Sordariomycetes</taxon>
        <taxon>Lulworthiomycetidae</taxon>
        <taxon>Lulworthiales</taxon>
        <taxon>Lulworthiaceae</taxon>
        <taxon>Zalerion</taxon>
    </lineage>
</organism>